<dbReference type="GO" id="GO:0006633">
    <property type="term" value="P:fatty acid biosynthetic process"/>
    <property type="evidence" value="ECO:0007669"/>
    <property type="project" value="InterPro"/>
</dbReference>
<dbReference type="PANTHER" id="PTHR45681:SF6">
    <property type="entry name" value="POLYKETIDE SYNTHASE 37"/>
    <property type="match status" value="1"/>
</dbReference>
<feature type="active site" description="Proton donor; for dehydratase activity" evidence="6">
    <location>
        <position position="1499"/>
    </location>
</feature>
<keyword evidence="2" id="KW-0597">Phosphoprotein</keyword>
<dbReference type="GO" id="GO:0004315">
    <property type="term" value="F:3-oxoacyl-[acyl-carrier-protein] synthase activity"/>
    <property type="evidence" value="ECO:0007669"/>
    <property type="project" value="InterPro"/>
</dbReference>
<dbReference type="Pfam" id="PF00698">
    <property type="entry name" value="Acyl_transf_1"/>
    <property type="match status" value="1"/>
</dbReference>
<evidence type="ECO:0000256" key="5">
    <source>
        <dbReference type="ARBA" id="ARBA00023315"/>
    </source>
</evidence>
<dbReference type="SUPFAM" id="SSF53901">
    <property type="entry name" value="Thiolase-like"/>
    <property type="match status" value="1"/>
</dbReference>
<dbReference type="Gene3D" id="1.10.1200.10">
    <property type="entry name" value="ACP-like"/>
    <property type="match status" value="1"/>
</dbReference>
<evidence type="ECO:0000259" key="7">
    <source>
        <dbReference type="PROSITE" id="PS50075"/>
    </source>
</evidence>
<keyword evidence="1" id="KW-0596">Phosphopantetheine</keyword>
<feature type="domain" description="PKS/mFAS DH" evidence="9">
    <location>
        <begin position="1282"/>
        <end position="1591"/>
    </location>
</feature>
<dbReference type="InterPro" id="IPR041068">
    <property type="entry name" value="HTH_51"/>
</dbReference>
<evidence type="ECO:0000313" key="11">
    <source>
        <dbReference type="Proteomes" id="UP000800093"/>
    </source>
</evidence>
<dbReference type="OrthoDB" id="429813at2759"/>
<dbReference type="Gene3D" id="3.40.47.10">
    <property type="match status" value="1"/>
</dbReference>
<evidence type="ECO:0000256" key="1">
    <source>
        <dbReference type="ARBA" id="ARBA00022450"/>
    </source>
</evidence>
<dbReference type="InterPro" id="IPR013217">
    <property type="entry name" value="Methyltransf_12"/>
</dbReference>
<dbReference type="SUPFAM" id="SSF53335">
    <property type="entry name" value="S-adenosyl-L-methionine-dependent methyltransferases"/>
    <property type="match status" value="1"/>
</dbReference>
<keyword evidence="4" id="KW-0511">Multifunctional enzyme</keyword>
<dbReference type="SUPFAM" id="SSF52151">
    <property type="entry name" value="FabD/lysophospholipase-like"/>
    <property type="match status" value="1"/>
</dbReference>
<dbReference type="PROSITE" id="PS00606">
    <property type="entry name" value="KS3_1"/>
    <property type="match status" value="1"/>
</dbReference>
<dbReference type="InterPro" id="IPR050444">
    <property type="entry name" value="Polyketide_Synthase"/>
</dbReference>
<dbReference type="InterPro" id="IPR014043">
    <property type="entry name" value="Acyl_transferase_dom"/>
</dbReference>
<dbReference type="InterPro" id="IPR001227">
    <property type="entry name" value="Ac_transferase_dom_sf"/>
</dbReference>
<dbReference type="InterPro" id="IPR029063">
    <property type="entry name" value="SAM-dependent_MTases_sf"/>
</dbReference>
<dbReference type="CDD" id="cd00833">
    <property type="entry name" value="PKS"/>
    <property type="match status" value="1"/>
</dbReference>
<accession>A0A9P4K0J8</accession>
<dbReference type="SMART" id="SM00827">
    <property type="entry name" value="PKS_AT"/>
    <property type="match status" value="1"/>
</dbReference>
<dbReference type="Gene3D" id="3.10.129.110">
    <property type="entry name" value="Polyketide synthase dehydratase"/>
    <property type="match status" value="1"/>
</dbReference>
<dbReference type="InterPro" id="IPR036736">
    <property type="entry name" value="ACP-like_sf"/>
</dbReference>
<dbReference type="PROSITE" id="PS00012">
    <property type="entry name" value="PHOSPHOPANTETHEINE"/>
    <property type="match status" value="1"/>
</dbReference>
<keyword evidence="5" id="KW-0012">Acyltransferase</keyword>
<dbReference type="Pfam" id="PF18558">
    <property type="entry name" value="HTH_51"/>
    <property type="match status" value="1"/>
</dbReference>
<evidence type="ECO:0000256" key="3">
    <source>
        <dbReference type="ARBA" id="ARBA00022679"/>
    </source>
</evidence>
<dbReference type="PANTHER" id="PTHR45681">
    <property type="entry name" value="POLYKETIDE SYNTHASE 44-RELATED"/>
    <property type="match status" value="1"/>
</dbReference>
<dbReference type="Pfam" id="PF08242">
    <property type="entry name" value="Methyltransf_12"/>
    <property type="match status" value="1"/>
</dbReference>
<dbReference type="Pfam" id="PF02801">
    <property type="entry name" value="Ketoacyl-synt_C"/>
    <property type="match status" value="1"/>
</dbReference>
<feature type="region of interest" description="C-terminal hotdog fold" evidence="6">
    <location>
        <begin position="1444"/>
        <end position="1591"/>
    </location>
</feature>
<dbReference type="InterPro" id="IPR016035">
    <property type="entry name" value="Acyl_Trfase/lysoPLipase"/>
</dbReference>
<dbReference type="PROSITE" id="PS52004">
    <property type="entry name" value="KS3_2"/>
    <property type="match status" value="1"/>
</dbReference>
<dbReference type="Pfam" id="PF00550">
    <property type="entry name" value="PP-binding"/>
    <property type="match status" value="1"/>
</dbReference>
<dbReference type="InterPro" id="IPR014031">
    <property type="entry name" value="Ketoacyl_synth_C"/>
</dbReference>
<dbReference type="Pfam" id="PF16073">
    <property type="entry name" value="SAT"/>
    <property type="match status" value="1"/>
</dbReference>
<dbReference type="Pfam" id="PF00109">
    <property type="entry name" value="ketoacyl-synt"/>
    <property type="match status" value="1"/>
</dbReference>
<dbReference type="Proteomes" id="UP000800093">
    <property type="component" value="Unassembled WGS sequence"/>
</dbReference>
<proteinExistence type="predicted"/>
<evidence type="ECO:0000259" key="8">
    <source>
        <dbReference type="PROSITE" id="PS52004"/>
    </source>
</evidence>
<feature type="active site" description="Proton acceptor; for dehydratase activity" evidence="6">
    <location>
        <position position="1316"/>
    </location>
</feature>
<keyword evidence="11" id="KW-1185">Reference proteome</keyword>
<evidence type="ECO:0000256" key="2">
    <source>
        <dbReference type="ARBA" id="ARBA00022553"/>
    </source>
</evidence>
<dbReference type="SUPFAM" id="SSF47336">
    <property type="entry name" value="ACP-like"/>
    <property type="match status" value="1"/>
</dbReference>
<dbReference type="InterPro" id="IPR018201">
    <property type="entry name" value="Ketoacyl_synth_AS"/>
</dbReference>
<protein>
    <submittedName>
        <fullName evidence="10">Ketoacyl-synt-domain-containing protein</fullName>
    </submittedName>
</protein>
<dbReference type="PROSITE" id="PS52019">
    <property type="entry name" value="PKS_MFAS_DH"/>
    <property type="match status" value="1"/>
</dbReference>
<dbReference type="SMART" id="SM01294">
    <property type="entry name" value="PKS_PP_betabranch"/>
    <property type="match status" value="1"/>
</dbReference>
<name>A0A9P4K0J8_9PLEO</name>
<evidence type="ECO:0000256" key="6">
    <source>
        <dbReference type="PROSITE-ProRule" id="PRU01363"/>
    </source>
</evidence>
<dbReference type="Gene3D" id="3.40.50.150">
    <property type="entry name" value="Vaccinia Virus protein VP39"/>
    <property type="match status" value="1"/>
</dbReference>
<dbReference type="EMBL" id="ML986699">
    <property type="protein sequence ID" value="KAF2259761.1"/>
    <property type="molecule type" value="Genomic_DNA"/>
</dbReference>
<dbReference type="InterPro" id="IPR014030">
    <property type="entry name" value="Ketoacyl_synth_N"/>
</dbReference>
<dbReference type="InterPro" id="IPR020841">
    <property type="entry name" value="PKS_Beta-ketoAc_synthase_dom"/>
</dbReference>
<gene>
    <name evidence="10" type="ORF">CC78DRAFT_591501</name>
</gene>
<dbReference type="CDD" id="cd02440">
    <property type="entry name" value="AdoMet_MTases"/>
    <property type="match status" value="1"/>
</dbReference>
<evidence type="ECO:0000313" key="10">
    <source>
        <dbReference type="EMBL" id="KAF2259761.1"/>
    </source>
</evidence>
<dbReference type="InterPro" id="IPR042104">
    <property type="entry name" value="PKS_dehydratase_sf"/>
</dbReference>
<comment type="caution">
    <text evidence="10">The sequence shown here is derived from an EMBL/GenBank/DDBJ whole genome shotgun (WGS) entry which is preliminary data.</text>
</comment>
<dbReference type="PROSITE" id="PS50075">
    <property type="entry name" value="CARRIER"/>
    <property type="match status" value="1"/>
</dbReference>
<dbReference type="Gene3D" id="3.40.366.10">
    <property type="entry name" value="Malonyl-Coenzyme A Acyl Carrier Protein, domain 2"/>
    <property type="match status" value="2"/>
</dbReference>
<feature type="region of interest" description="N-terminal hotdog fold" evidence="6">
    <location>
        <begin position="1282"/>
        <end position="1415"/>
    </location>
</feature>
<dbReference type="InterPro" id="IPR049900">
    <property type="entry name" value="PKS_mFAS_DH"/>
</dbReference>
<dbReference type="InterPro" id="IPR032088">
    <property type="entry name" value="SAT"/>
</dbReference>
<dbReference type="InterPro" id="IPR009081">
    <property type="entry name" value="PP-bd_ACP"/>
</dbReference>
<feature type="domain" description="Carrier" evidence="7">
    <location>
        <begin position="1642"/>
        <end position="1716"/>
    </location>
</feature>
<reference evidence="11" key="1">
    <citation type="journal article" date="2020" name="Stud. Mycol.">
        <title>101 Dothideomycetes genomes: A test case for predicting lifestyles and emergence of pathogens.</title>
        <authorList>
            <person name="Haridas S."/>
            <person name="Albert R."/>
            <person name="Binder M."/>
            <person name="Bloem J."/>
            <person name="LaButti K."/>
            <person name="Salamov A."/>
            <person name="Andreopoulos B."/>
            <person name="Baker S."/>
            <person name="Barry K."/>
            <person name="Bills G."/>
            <person name="Bluhm B."/>
            <person name="Cannon C."/>
            <person name="Castanera R."/>
            <person name="Culley D."/>
            <person name="Daum C."/>
            <person name="Ezra D."/>
            <person name="Gonzalez J."/>
            <person name="Henrissat B."/>
            <person name="Kuo A."/>
            <person name="Liang C."/>
            <person name="Lipzen A."/>
            <person name="Lutzoni F."/>
            <person name="Magnuson J."/>
            <person name="Mondo S."/>
            <person name="Nolan M."/>
            <person name="Ohm R."/>
            <person name="Pangilinan J."/>
            <person name="Park H.-J."/>
            <person name="Ramirez L."/>
            <person name="Alfaro M."/>
            <person name="Sun H."/>
            <person name="Tritt A."/>
            <person name="Yoshinaga Y."/>
            <person name="Zwiers L.-H."/>
            <person name="Turgeon B."/>
            <person name="Goodwin S."/>
            <person name="Spatafora J."/>
            <person name="Crous P."/>
            <person name="Grigoriev I."/>
        </authorList>
    </citation>
    <scope>NUCLEOTIDE SEQUENCE [LARGE SCALE GENOMIC DNA]</scope>
    <source>
        <strain evidence="11">CBS 304.66</strain>
    </source>
</reference>
<dbReference type="Gene3D" id="3.30.70.3290">
    <property type="match status" value="1"/>
</dbReference>
<evidence type="ECO:0000256" key="4">
    <source>
        <dbReference type="ARBA" id="ARBA00023268"/>
    </source>
</evidence>
<keyword evidence="3" id="KW-0808">Transferase</keyword>
<dbReference type="SMART" id="SM00825">
    <property type="entry name" value="PKS_KS"/>
    <property type="match status" value="1"/>
</dbReference>
<dbReference type="InterPro" id="IPR006162">
    <property type="entry name" value="Ppantetheine_attach_site"/>
</dbReference>
<sequence>MSAPSLPAKGNTVLLFGPQPLAFNLTGFSYLRSTIWENSGWHWMSDVISELPECWEAFTNKFPQFNSVDGKRQLHILRKWFETGNVTGDVTQLSNTILSTLAIITHLVEYLRYREIVSLNLEQKQNCTATVGFCTGLLSAFAVSVSESSEQLQRHGATAVRLAALIGGVVDAQGLSDQNGPAVALVTAWNTVEAGEELKRILGRYPEAYISVAYDIQRATITTAALSSANLQQDLRSVGITVFETGLHGRFHNACYAEVINQLEQYFNSHSHLSFPTPPKLAYPTLLSNVEILNANGALHTIALRAILLEQSQWCQTIQSTRESWLSNKDSRVISFGPERCIPPSMQRELGSQIIHFADHAKDPTSTFLPLYTNIPTPRKCNDIAVIGMSVKVAGADDVNEFWNLLCEARSQHREVPSERFDFNNVWREKDSKRKWYGNFINNHDAFDHKFFKKSAREMASTDPQQRHMLQAAYQALEQAGYFTHTIDNKIGCFIGVCAADYENNVACYQPNAFTAIGNLKSFIAGKVSHYFGWTGPSMCIDTACSSSLVAIHQACQSILTGECTSALAGGANIMTQSLWFQNLAAASFLSPTGQCKPFDKNADGYCRGEGFAALYMKKMSTAIADGEQILGTISATAVLQNQNCTPIFVPNSPSLSDLFIDVVAKSQLEPWQISYAEAHGTGTQVGDPAEYRSIQHVFSAPRRSKPLAFGSVKGLIGHTECASGAVSLIKTLLMTHHKTFPPQASFNTMNESILVTQDDNMEIITKLRFWDDELRATLINNYGASGSNASMVVSQAPKHNPRTTTALDSAVDYPFRFFGTDERAIRDYAARFRRFLNLKAWSLGDLSFNVSRQSNPTLAASVIFSCRSQEELDQKLASIEDGDNTVPIYFQQYHRPVILCFGGQISTWVGLNRAVYDNSTILRTHLDQCDSVCRSHAGEGIFPEIFQCSPIANLRKLQTALFSIQYASAKSWIDCGINPVAVIGHSFGELTALCVSGALDLHDAMKMIIRRADIITQYWGDEKGSMIAVEADLHDTEQLLHEAGKRCKEAGEIPATIACFNASRSFTLAGSSRSIDMVVDVIATDPAFYSIAFKRLNISNAFHSTLIDPLIPKLKEMGAELYFNRPSIHLELATNTHTSQTPSSSYPADHMRNPVYFDHAIQRLSQKFPSAIYLEAGSNATITSMASKALGSPESCRFQAVNISTAKSMHLLTIATLNLWKDGLRTVHWSHSRLQTYDYNLVLLPPYQFEKSRHWLELKAPPRFTNVPHQDRITQLEEVPKDLYTFFQYNGNGYRSARFRINTSSPRYEELVLGHKIAQTAPICPATLEVDIAIEALMSLRSGAEDFKKFQPQIHDVRNQAALCIDPSRCVWLDLDSVDEVYRTWNWRITSEITDKASATLHASGQILLVAVDDSKGQAEFSRYERLTGHQNCVRLLYGSQSDKILEGQHIYEEFRDIVDYPQSYRALQRLVGKGDESAGRVVKEHSGKTWLDTNLSDGFSQVGGIWVNCMTDCDPADMYIATGFEKWVRSPTLPVDYVKPAVWDVLAKHHRQTNEAFLSDIFVFDSTNGALMEVILGVNYHRVPRASMRKMLARLTPTLTIKPALDLTKEMTSSTVPVTQNGTMFLKTTQSKLTTTHTKQSIPEKIRRLLAEICGCQTEDINDDSELADIGIDSLMGMELGRELETLFNTKLTKDGLALITNFEGLVDYVKDALNLSGDDCFSPSNGKTSTFHNKSGHSSLPPFTDKSGHQELRSKPELRLHSSIIIEAFQESKYLTDRFVQEYRCAGYVDNVLPKQTQLCVALAVEAFDQLGCNLRTAKAGQILEHITVVDDQKRLSTYLYKLLEKEAHLIDVQGDQIIRTAIALPTDSSEKILQELLRDYPDHDWANKLTYFAGCNLADVLKGSCDGIKLIFGTDEGRKLVTGLYGDSLLNKLANVQMQDVLARVAEKIPRFHEPLRILELGAGTAGTTKGMVDLITKLDIPIEYTFTDLSGSFVGAARRRFKDYPWMKFRVHDIEKPPPNELLGTQHIILGSNAIHATRSLSESAKNVRKFLRPDGFLMMLEMTQHLYWVDIIFGLFEGWWLFQDGRTHAIASETAWKTALHSAGYGHVDWTDGKQPETRIQRIIIAQALG</sequence>
<feature type="domain" description="Ketosynthase family 3 (KS3)" evidence="8">
    <location>
        <begin position="381"/>
        <end position="796"/>
    </location>
</feature>
<organism evidence="10 11">
    <name type="scientific">Lojkania enalia</name>
    <dbReference type="NCBI Taxonomy" id="147567"/>
    <lineage>
        <taxon>Eukaryota</taxon>
        <taxon>Fungi</taxon>
        <taxon>Dikarya</taxon>
        <taxon>Ascomycota</taxon>
        <taxon>Pezizomycotina</taxon>
        <taxon>Dothideomycetes</taxon>
        <taxon>Pleosporomycetidae</taxon>
        <taxon>Pleosporales</taxon>
        <taxon>Pleosporales incertae sedis</taxon>
        <taxon>Lojkania</taxon>
    </lineage>
</organism>
<evidence type="ECO:0000259" key="9">
    <source>
        <dbReference type="PROSITE" id="PS52019"/>
    </source>
</evidence>
<dbReference type="InterPro" id="IPR016039">
    <property type="entry name" value="Thiolase-like"/>
</dbReference>